<sequence>MALTPTKDSVDIGIVTNDPGPMLGFYRGVVGLVPDGETPLPGGVSYRLRCGTTVVKLLALRKPLPARSAPGGIYASTGLRYWTISVPDVTVLLADCETAGVPIAVPLTEYAPGRRMVIVEDPDGNWVEFVDARPN</sequence>
<organism evidence="2 3">
    <name type="scientific">Sporichthya brevicatena</name>
    <dbReference type="NCBI Taxonomy" id="171442"/>
    <lineage>
        <taxon>Bacteria</taxon>
        <taxon>Bacillati</taxon>
        <taxon>Actinomycetota</taxon>
        <taxon>Actinomycetes</taxon>
        <taxon>Sporichthyales</taxon>
        <taxon>Sporichthyaceae</taxon>
        <taxon>Sporichthya</taxon>
    </lineage>
</organism>
<dbReference type="InterPro" id="IPR029068">
    <property type="entry name" value="Glyas_Bleomycin-R_OHBP_Dase"/>
</dbReference>
<dbReference type="SUPFAM" id="SSF54593">
    <property type="entry name" value="Glyoxalase/Bleomycin resistance protein/Dihydroxybiphenyl dioxygenase"/>
    <property type="match status" value="1"/>
</dbReference>
<dbReference type="PROSITE" id="PS51819">
    <property type="entry name" value="VOC"/>
    <property type="match status" value="1"/>
</dbReference>
<dbReference type="EMBL" id="BAAAHE010000030">
    <property type="protein sequence ID" value="GAA0627919.1"/>
    <property type="molecule type" value="Genomic_DNA"/>
</dbReference>
<feature type="domain" description="VOC" evidence="1">
    <location>
        <begin position="6"/>
        <end position="132"/>
    </location>
</feature>
<dbReference type="InterPro" id="IPR004360">
    <property type="entry name" value="Glyas_Fos-R_dOase_dom"/>
</dbReference>
<dbReference type="CDD" id="cd06587">
    <property type="entry name" value="VOC"/>
    <property type="match status" value="1"/>
</dbReference>
<reference evidence="2 3" key="1">
    <citation type="journal article" date="2019" name="Int. J. Syst. Evol. Microbiol.">
        <title>The Global Catalogue of Microorganisms (GCM) 10K type strain sequencing project: providing services to taxonomists for standard genome sequencing and annotation.</title>
        <authorList>
            <consortium name="The Broad Institute Genomics Platform"/>
            <consortium name="The Broad Institute Genome Sequencing Center for Infectious Disease"/>
            <person name="Wu L."/>
            <person name="Ma J."/>
        </authorList>
    </citation>
    <scope>NUCLEOTIDE SEQUENCE [LARGE SCALE GENOMIC DNA]</scope>
    <source>
        <strain evidence="2 3">JCM 10671</strain>
    </source>
</reference>
<evidence type="ECO:0000313" key="3">
    <source>
        <dbReference type="Proteomes" id="UP001500957"/>
    </source>
</evidence>
<proteinExistence type="predicted"/>
<protein>
    <recommendedName>
        <fullName evidence="1">VOC domain-containing protein</fullName>
    </recommendedName>
</protein>
<gene>
    <name evidence="2" type="ORF">GCM10009547_34400</name>
</gene>
<accession>A0ABN1H3J0</accession>
<evidence type="ECO:0000259" key="1">
    <source>
        <dbReference type="PROSITE" id="PS51819"/>
    </source>
</evidence>
<comment type="caution">
    <text evidence="2">The sequence shown here is derived from an EMBL/GenBank/DDBJ whole genome shotgun (WGS) entry which is preliminary data.</text>
</comment>
<dbReference type="Gene3D" id="3.10.180.10">
    <property type="entry name" value="2,3-Dihydroxybiphenyl 1,2-Dioxygenase, domain 1"/>
    <property type="match status" value="1"/>
</dbReference>
<evidence type="ECO:0000313" key="2">
    <source>
        <dbReference type="EMBL" id="GAA0627919.1"/>
    </source>
</evidence>
<name>A0ABN1H3J0_9ACTN</name>
<dbReference type="Pfam" id="PF00903">
    <property type="entry name" value="Glyoxalase"/>
    <property type="match status" value="1"/>
</dbReference>
<dbReference type="Proteomes" id="UP001500957">
    <property type="component" value="Unassembled WGS sequence"/>
</dbReference>
<dbReference type="InterPro" id="IPR037523">
    <property type="entry name" value="VOC_core"/>
</dbReference>
<dbReference type="RefSeq" id="WP_344606981.1">
    <property type="nucleotide sequence ID" value="NZ_BAAAHE010000030.1"/>
</dbReference>
<keyword evidence="3" id="KW-1185">Reference proteome</keyword>